<evidence type="ECO:0000313" key="1">
    <source>
        <dbReference type="EMBL" id="KAJ9653425.1"/>
    </source>
</evidence>
<dbReference type="EMBL" id="JAPDRQ010000154">
    <property type="protein sequence ID" value="KAJ9653425.1"/>
    <property type="molecule type" value="Genomic_DNA"/>
</dbReference>
<protein>
    <submittedName>
        <fullName evidence="1">Uncharacterized protein</fullName>
    </submittedName>
</protein>
<dbReference type="Proteomes" id="UP001172386">
    <property type="component" value="Unassembled WGS sequence"/>
</dbReference>
<name>A0ACC3A054_9EURO</name>
<keyword evidence="2" id="KW-1185">Reference proteome</keyword>
<reference evidence="1" key="1">
    <citation type="submission" date="2022-10" db="EMBL/GenBank/DDBJ databases">
        <title>Culturing micro-colonial fungi from biological soil crusts in the Mojave desert and describing Neophaeococcomyces mojavensis, and introducing the new genera and species Taxawa tesnikishii.</title>
        <authorList>
            <person name="Kurbessoian T."/>
            <person name="Stajich J.E."/>
        </authorList>
    </citation>
    <scope>NUCLEOTIDE SEQUENCE</scope>
    <source>
        <strain evidence="1">JES_112</strain>
    </source>
</reference>
<gene>
    <name evidence="1" type="ORF">H2198_007373</name>
</gene>
<sequence length="161" mass="18767">MSTQPPQTHPYTGLDVKMNDTWRVNDRIIRVSQRTRKIVFDALVYEVALYWRWRFQYPIAQTPKPPFDIELHKLALSYLVSVCGRDIERAQIALSALMLEVGVQLGFTIPYLRDSNGVYYQGEFQARPEAMAWTMRGWVATKEDEKGKEQARKAKDEIVKK</sequence>
<proteinExistence type="predicted"/>
<comment type="caution">
    <text evidence="1">The sequence shown here is derived from an EMBL/GenBank/DDBJ whole genome shotgun (WGS) entry which is preliminary data.</text>
</comment>
<accession>A0ACC3A054</accession>
<evidence type="ECO:0000313" key="2">
    <source>
        <dbReference type="Proteomes" id="UP001172386"/>
    </source>
</evidence>
<organism evidence="1 2">
    <name type="scientific">Neophaeococcomyces mojaviensis</name>
    <dbReference type="NCBI Taxonomy" id="3383035"/>
    <lineage>
        <taxon>Eukaryota</taxon>
        <taxon>Fungi</taxon>
        <taxon>Dikarya</taxon>
        <taxon>Ascomycota</taxon>
        <taxon>Pezizomycotina</taxon>
        <taxon>Eurotiomycetes</taxon>
        <taxon>Chaetothyriomycetidae</taxon>
        <taxon>Chaetothyriales</taxon>
        <taxon>Chaetothyriales incertae sedis</taxon>
        <taxon>Neophaeococcomyces</taxon>
    </lineage>
</organism>